<dbReference type="AlphaFoldDB" id="A0A4S4M6B9"/>
<evidence type="ECO:0000313" key="2">
    <source>
        <dbReference type="EMBL" id="THH20595.1"/>
    </source>
</evidence>
<evidence type="ECO:0000259" key="1">
    <source>
        <dbReference type="PROSITE" id="PS50234"/>
    </source>
</evidence>
<organism evidence="2 3">
    <name type="scientific">Bondarzewia mesenterica</name>
    <dbReference type="NCBI Taxonomy" id="1095465"/>
    <lineage>
        <taxon>Eukaryota</taxon>
        <taxon>Fungi</taxon>
        <taxon>Dikarya</taxon>
        <taxon>Basidiomycota</taxon>
        <taxon>Agaricomycotina</taxon>
        <taxon>Agaricomycetes</taxon>
        <taxon>Russulales</taxon>
        <taxon>Bondarzewiaceae</taxon>
        <taxon>Bondarzewia</taxon>
    </lineage>
</organism>
<dbReference type="OrthoDB" id="2142040at2759"/>
<comment type="caution">
    <text evidence="2">The sequence shown here is derived from an EMBL/GenBank/DDBJ whole genome shotgun (WGS) entry which is preliminary data.</text>
</comment>
<dbReference type="Gene3D" id="3.40.50.410">
    <property type="entry name" value="von Willebrand factor, type A domain"/>
    <property type="match status" value="1"/>
</dbReference>
<dbReference type="EMBL" id="SGPL01000018">
    <property type="protein sequence ID" value="THH20595.1"/>
    <property type="molecule type" value="Genomic_DNA"/>
</dbReference>
<dbReference type="InterPro" id="IPR036465">
    <property type="entry name" value="vWFA_dom_sf"/>
</dbReference>
<dbReference type="SMART" id="SM00327">
    <property type="entry name" value="VWA"/>
    <property type="match status" value="1"/>
</dbReference>
<dbReference type="SUPFAM" id="SSF53300">
    <property type="entry name" value="vWA-like"/>
    <property type="match status" value="1"/>
</dbReference>
<sequence length="428" mass="48127">MEYRTTQPRYGSPYPPAMLVSPGTYPQVNPYPSQKYSDYPPSVIIAPISATGENTYLIPRSPPFPSPVTPMTQSRTYSQWMVRAKEATAEFKRSGYPSPVAWVFVEGYNIPQNAMIAGDDRGRPLYIARTAYDGFHRLELGKAGRHLRLGASIPYNGREIDVASYEVLVEALMPVRWASQEATPVVEMPKVPEIRKDAVGSRASGLEQLRELKVVVIVDDSISMAGQPWNDAREALAGLAELHGKYNTDGLDIYFLNDLRCRVNLKDRNSVCDVFELVLPEGQTPTGKKLKEVFDIYIPRLEDRRIPYKPTIVLVVTDGVPSDNPKDVIVDAARRMDASGIPLRQLSIHFVQVGDDLSATQALKEIDNELIELRRIRDMVDTKLFNQHDPTFKTDSLVRTLMEAADRLLTAPQIFMPTTDRPTQWSYV</sequence>
<gene>
    <name evidence="2" type="ORF">EW146_g802</name>
</gene>
<reference evidence="2 3" key="1">
    <citation type="submission" date="2019-02" db="EMBL/GenBank/DDBJ databases">
        <title>Genome sequencing of the rare red list fungi Bondarzewia mesenterica.</title>
        <authorList>
            <person name="Buettner E."/>
            <person name="Kellner H."/>
        </authorList>
    </citation>
    <scope>NUCLEOTIDE SEQUENCE [LARGE SCALE GENOMIC DNA]</scope>
    <source>
        <strain evidence="2 3">DSM 108281</strain>
    </source>
</reference>
<protein>
    <recommendedName>
        <fullName evidence="1">VWFA domain-containing protein</fullName>
    </recommendedName>
</protein>
<dbReference type="PANTHER" id="PTHR34706">
    <property type="entry name" value="SLR1338 PROTEIN"/>
    <property type="match status" value="1"/>
</dbReference>
<dbReference type="PANTHER" id="PTHR34706:SF1">
    <property type="entry name" value="VWFA DOMAIN-CONTAINING PROTEIN"/>
    <property type="match status" value="1"/>
</dbReference>
<dbReference type="InterPro" id="IPR006616">
    <property type="entry name" value="DM9_repeat"/>
</dbReference>
<dbReference type="Proteomes" id="UP000310158">
    <property type="component" value="Unassembled WGS sequence"/>
</dbReference>
<dbReference type="Pfam" id="PF00092">
    <property type="entry name" value="VWA"/>
    <property type="match status" value="1"/>
</dbReference>
<evidence type="ECO:0000313" key="3">
    <source>
        <dbReference type="Proteomes" id="UP000310158"/>
    </source>
</evidence>
<dbReference type="InterPro" id="IPR002035">
    <property type="entry name" value="VWF_A"/>
</dbReference>
<name>A0A4S4M6B9_9AGAM</name>
<accession>A0A4S4M6B9</accession>
<keyword evidence="3" id="KW-1185">Reference proteome</keyword>
<dbReference type="SMART" id="SM00696">
    <property type="entry name" value="DM9"/>
    <property type="match status" value="1"/>
</dbReference>
<feature type="domain" description="VWFA" evidence="1">
    <location>
        <begin position="213"/>
        <end position="401"/>
    </location>
</feature>
<proteinExistence type="predicted"/>
<dbReference type="PROSITE" id="PS50234">
    <property type="entry name" value="VWFA"/>
    <property type="match status" value="1"/>
</dbReference>